<keyword evidence="6" id="KW-0067">ATP-binding</keyword>
<evidence type="ECO:0000256" key="2">
    <source>
        <dbReference type="ARBA" id="ARBA00022475"/>
    </source>
</evidence>
<keyword evidence="8" id="KW-1133">Transmembrane helix</keyword>
<keyword evidence="2" id="KW-1003">Cell membrane</keyword>
<dbReference type="PANTHER" id="PTHR30042">
    <property type="entry name" value="POTASSIUM-TRANSPORTING ATPASE C CHAIN"/>
    <property type="match status" value="1"/>
</dbReference>
<evidence type="ECO:0000256" key="4">
    <source>
        <dbReference type="ARBA" id="ARBA00022692"/>
    </source>
</evidence>
<proteinExistence type="predicted"/>
<organism evidence="11 12">
    <name type="scientific">Micromonospora azadirachtae</name>
    <dbReference type="NCBI Taxonomy" id="1970735"/>
    <lineage>
        <taxon>Bacteria</taxon>
        <taxon>Bacillati</taxon>
        <taxon>Actinomycetota</taxon>
        <taxon>Actinomycetes</taxon>
        <taxon>Micromonosporales</taxon>
        <taxon>Micromonosporaceae</taxon>
        <taxon>Micromonospora</taxon>
    </lineage>
</organism>
<evidence type="ECO:0000256" key="5">
    <source>
        <dbReference type="ARBA" id="ARBA00022741"/>
    </source>
</evidence>
<dbReference type="Proteomes" id="UP001597053">
    <property type="component" value="Unassembled WGS sequence"/>
</dbReference>
<sequence>ARERGADPAAVRRLVEAHTTGRALGFMGEPVVNVLELNLALDQEFPVR</sequence>
<dbReference type="PANTHER" id="PTHR30042:SF2">
    <property type="entry name" value="POTASSIUM-TRANSPORTING ATPASE KDPC SUBUNIT"/>
    <property type="match status" value="1"/>
</dbReference>
<dbReference type="Pfam" id="PF02669">
    <property type="entry name" value="KdpC"/>
    <property type="match status" value="1"/>
</dbReference>
<evidence type="ECO:0000256" key="9">
    <source>
        <dbReference type="ARBA" id="ARBA00023065"/>
    </source>
</evidence>
<dbReference type="InterPro" id="IPR003820">
    <property type="entry name" value="KdpC"/>
</dbReference>
<keyword evidence="5" id="KW-0547">Nucleotide-binding</keyword>
<keyword evidence="7" id="KW-0630">Potassium</keyword>
<keyword evidence="9" id="KW-0406">Ion transport</keyword>
<keyword evidence="10" id="KW-0472">Membrane</keyword>
<keyword evidence="1" id="KW-0813">Transport</keyword>
<keyword evidence="3" id="KW-0633">Potassium transport</keyword>
<evidence type="ECO:0000313" key="12">
    <source>
        <dbReference type="Proteomes" id="UP001597053"/>
    </source>
</evidence>
<comment type="caution">
    <text evidence="11">The sequence shown here is derived from an EMBL/GenBank/DDBJ whole genome shotgun (WGS) entry which is preliminary data.</text>
</comment>
<protein>
    <submittedName>
        <fullName evidence="11">Potassium-transporting ATPase subunit C</fullName>
    </submittedName>
</protein>
<gene>
    <name evidence="11" type="ORF">ACFQZ8_24675</name>
</gene>
<accession>A0ABW3A856</accession>
<reference evidence="12" key="1">
    <citation type="journal article" date="2019" name="Int. J. Syst. Evol. Microbiol.">
        <title>The Global Catalogue of Microorganisms (GCM) 10K type strain sequencing project: providing services to taxonomists for standard genome sequencing and annotation.</title>
        <authorList>
            <consortium name="The Broad Institute Genomics Platform"/>
            <consortium name="The Broad Institute Genome Sequencing Center for Infectious Disease"/>
            <person name="Wu L."/>
            <person name="Ma J."/>
        </authorList>
    </citation>
    <scope>NUCLEOTIDE SEQUENCE [LARGE SCALE GENOMIC DNA]</scope>
    <source>
        <strain evidence="12">JCM 32148</strain>
    </source>
</reference>
<evidence type="ECO:0000256" key="7">
    <source>
        <dbReference type="ARBA" id="ARBA00022958"/>
    </source>
</evidence>
<evidence type="ECO:0000256" key="10">
    <source>
        <dbReference type="ARBA" id="ARBA00023136"/>
    </source>
</evidence>
<evidence type="ECO:0000256" key="6">
    <source>
        <dbReference type="ARBA" id="ARBA00022840"/>
    </source>
</evidence>
<evidence type="ECO:0000256" key="3">
    <source>
        <dbReference type="ARBA" id="ARBA00022538"/>
    </source>
</evidence>
<feature type="non-terminal residue" evidence="11">
    <location>
        <position position="1"/>
    </location>
</feature>
<dbReference type="EMBL" id="JBHTHM010001776">
    <property type="protein sequence ID" value="MFD0787107.1"/>
    <property type="molecule type" value="Genomic_DNA"/>
</dbReference>
<evidence type="ECO:0000256" key="8">
    <source>
        <dbReference type="ARBA" id="ARBA00022989"/>
    </source>
</evidence>
<name>A0ABW3A856_9ACTN</name>
<keyword evidence="4" id="KW-0812">Transmembrane</keyword>
<keyword evidence="12" id="KW-1185">Reference proteome</keyword>
<evidence type="ECO:0000256" key="1">
    <source>
        <dbReference type="ARBA" id="ARBA00022448"/>
    </source>
</evidence>
<evidence type="ECO:0000313" key="11">
    <source>
        <dbReference type="EMBL" id="MFD0787107.1"/>
    </source>
</evidence>